<dbReference type="WBParaSite" id="RSKR_0001083400.1">
    <property type="protein sequence ID" value="RSKR_0001083400.1"/>
    <property type="gene ID" value="RSKR_0001083400"/>
</dbReference>
<name>A0AC35UFM1_9BILA</name>
<organism evidence="1 2">
    <name type="scientific">Rhabditophanes sp. KR3021</name>
    <dbReference type="NCBI Taxonomy" id="114890"/>
    <lineage>
        <taxon>Eukaryota</taxon>
        <taxon>Metazoa</taxon>
        <taxon>Ecdysozoa</taxon>
        <taxon>Nematoda</taxon>
        <taxon>Chromadorea</taxon>
        <taxon>Rhabditida</taxon>
        <taxon>Tylenchina</taxon>
        <taxon>Panagrolaimomorpha</taxon>
        <taxon>Strongyloidoidea</taxon>
        <taxon>Alloionematidae</taxon>
        <taxon>Rhabditophanes</taxon>
    </lineage>
</organism>
<sequence>MFNLIVKILRQQYVLNCNVLRDDNYDNLFTCFKSIAKELEAFKLVTINGTSYGVKLHLNGDYKSICSAVGHTGAASAHPCIEDTMYSVDSADYQEHDDLATVPDSPETFATFIELFSHNLKKSEQKPLNTG</sequence>
<evidence type="ECO:0000313" key="2">
    <source>
        <dbReference type="WBParaSite" id="RSKR_0001083400.1"/>
    </source>
</evidence>
<reference evidence="2" key="1">
    <citation type="submission" date="2016-11" db="UniProtKB">
        <authorList>
            <consortium name="WormBaseParasite"/>
        </authorList>
    </citation>
    <scope>IDENTIFICATION</scope>
    <source>
        <strain evidence="2">KR3021</strain>
    </source>
</reference>
<dbReference type="Proteomes" id="UP000095286">
    <property type="component" value="Unplaced"/>
</dbReference>
<proteinExistence type="predicted"/>
<accession>A0AC35UFM1</accession>
<evidence type="ECO:0000313" key="1">
    <source>
        <dbReference type="Proteomes" id="UP000095286"/>
    </source>
</evidence>
<protein>
    <submittedName>
        <fullName evidence="2">Polyprotein</fullName>
    </submittedName>
</protein>